<dbReference type="SUPFAM" id="SSF51905">
    <property type="entry name" value="FAD/NAD(P)-binding domain"/>
    <property type="match status" value="1"/>
</dbReference>
<dbReference type="Pfam" id="PF01266">
    <property type="entry name" value="DAO"/>
    <property type="match status" value="1"/>
</dbReference>
<feature type="non-terminal residue" evidence="3">
    <location>
        <position position="302"/>
    </location>
</feature>
<gene>
    <name evidence="3" type="ORF">METZ01_LOCUS257730</name>
</gene>
<accession>A0A382IYY0</accession>
<feature type="domain" description="FAD dependent oxidoreductase" evidence="2">
    <location>
        <begin position="28"/>
        <end position="293"/>
    </location>
</feature>
<dbReference type="Gene3D" id="3.30.9.10">
    <property type="entry name" value="D-Amino Acid Oxidase, subunit A, domain 2"/>
    <property type="match status" value="1"/>
</dbReference>
<dbReference type="AlphaFoldDB" id="A0A382IYY0"/>
<reference evidence="3" key="1">
    <citation type="submission" date="2018-05" db="EMBL/GenBank/DDBJ databases">
        <authorList>
            <person name="Lanie J.A."/>
            <person name="Ng W.-L."/>
            <person name="Kazmierczak K.M."/>
            <person name="Andrzejewski T.M."/>
            <person name="Davidsen T.M."/>
            <person name="Wayne K.J."/>
            <person name="Tettelin H."/>
            <person name="Glass J.I."/>
            <person name="Rusch D."/>
            <person name="Podicherti R."/>
            <person name="Tsui H.-C.T."/>
            <person name="Winkler M.E."/>
        </authorList>
    </citation>
    <scope>NUCLEOTIDE SEQUENCE</scope>
</reference>
<evidence type="ECO:0000313" key="3">
    <source>
        <dbReference type="EMBL" id="SVC04876.1"/>
    </source>
</evidence>
<dbReference type="InterPro" id="IPR006076">
    <property type="entry name" value="FAD-dep_OxRdtase"/>
</dbReference>
<name>A0A382IYY0_9ZZZZ</name>
<protein>
    <recommendedName>
        <fullName evidence="2">FAD dependent oxidoreductase domain-containing protein</fullName>
    </recommendedName>
</protein>
<keyword evidence="1" id="KW-0560">Oxidoreductase</keyword>
<dbReference type="EMBL" id="UINC01070601">
    <property type="protein sequence ID" value="SVC04876.1"/>
    <property type="molecule type" value="Genomic_DNA"/>
</dbReference>
<sequence>MSLNYPNELTTENRVRETAHSVISEVEIVVIGGGIVGTCLAAFLAEGGSEVACVDDGHHSGSTANAGSLHVQMQSRNIRLSPHLIPKLEQTLPMYSRAVEAWKNLAGHLDMDIELKVEGGLMIAEDTEQLEFLSRKCARERQLGLNVEMLDRAQIERIAPYLATSVIGAEFCADEGKVNPLLANSAIKKLAQNFGVQFFQNLRIDNIEIRGTDVRLHTQEGSIGASRIAIAAGSGAGRLAEHLGIHIPTLAEPLHMNVTEPTTSMIPHLIQHAEHSITMKQLAAGNIIIGGGWPAEFSGPND</sequence>
<organism evidence="3">
    <name type="scientific">marine metagenome</name>
    <dbReference type="NCBI Taxonomy" id="408172"/>
    <lineage>
        <taxon>unclassified sequences</taxon>
        <taxon>metagenomes</taxon>
        <taxon>ecological metagenomes</taxon>
    </lineage>
</organism>
<dbReference type="GO" id="GO:0005737">
    <property type="term" value="C:cytoplasm"/>
    <property type="evidence" value="ECO:0007669"/>
    <property type="project" value="TreeGrafter"/>
</dbReference>
<dbReference type="PANTHER" id="PTHR13847">
    <property type="entry name" value="SARCOSINE DEHYDROGENASE-RELATED"/>
    <property type="match status" value="1"/>
</dbReference>
<evidence type="ECO:0000259" key="2">
    <source>
        <dbReference type="Pfam" id="PF01266"/>
    </source>
</evidence>
<dbReference type="PANTHER" id="PTHR13847:SF287">
    <property type="entry name" value="FAD-DEPENDENT OXIDOREDUCTASE DOMAIN-CONTAINING PROTEIN 1"/>
    <property type="match status" value="1"/>
</dbReference>
<evidence type="ECO:0000256" key="1">
    <source>
        <dbReference type="ARBA" id="ARBA00023002"/>
    </source>
</evidence>
<dbReference type="InterPro" id="IPR036188">
    <property type="entry name" value="FAD/NAD-bd_sf"/>
</dbReference>
<dbReference type="GO" id="GO:0016491">
    <property type="term" value="F:oxidoreductase activity"/>
    <property type="evidence" value="ECO:0007669"/>
    <property type="project" value="UniProtKB-KW"/>
</dbReference>
<dbReference type="Gene3D" id="3.50.50.60">
    <property type="entry name" value="FAD/NAD(P)-binding domain"/>
    <property type="match status" value="1"/>
</dbReference>
<proteinExistence type="predicted"/>